<protein>
    <submittedName>
        <fullName evidence="10">Type II secretion system F family protein</fullName>
    </submittedName>
</protein>
<evidence type="ECO:0000256" key="6">
    <source>
        <dbReference type="ARBA" id="ARBA00022989"/>
    </source>
</evidence>
<dbReference type="InterPro" id="IPR003004">
    <property type="entry name" value="GspF/PilC"/>
</dbReference>
<dbReference type="PANTHER" id="PTHR30012:SF7">
    <property type="entry name" value="PROTEIN TRANSPORT PROTEIN HOFC HOMOLOG"/>
    <property type="match status" value="1"/>
</dbReference>
<feature type="transmembrane region" description="Helical" evidence="8">
    <location>
        <begin position="370"/>
        <end position="398"/>
    </location>
</feature>
<dbReference type="PRINTS" id="PR00812">
    <property type="entry name" value="BCTERIALGSPF"/>
</dbReference>
<dbReference type="Pfam" id="PF00482">
    <property type="entry name" value="T2SSF"/>
    <property type="match status" value="2"/>
</dbReference>
<keyword evidence="5 8" id="KW-0812">Transmembrane</keyword>
<evidence type="ECO:0000259" key="9">
    <source>
        <dbReference type="Pfam" id="PF00482"/>
    </source>
</evidence>
<feature type="domain" description="Type II secretion system protein GspF" evidence="9">
    <location>
        <begin position="275"/>
        <end position="396"/>
    </location>
</feature>
<evidence type="ECO:0000256" key="5">
    <source>
        <dbReference type="ARBA" id="ARBA00022692"/>
    </source>
</evidence>
<comment type="caution">
    <text evidence="10">The sequence shown here is derived from an EMBL/GenBank/DDBJ whole genome shotgun (WGS) entry which is preliminary data.</text>
</comment>
<dbReference type="AlphaFoldDB" id="A0A9X3YLZ9"/>
<dbReference type="Gene3D" id="1.20.81.30">
    <property type="entry name" value="Type II secretion system (T2SS), domain F"/>
    <property type="match status" value="2"/>
</dbReference>
<gene>
    <name evidence="10" type="ORF">OD750_019355</name>
</gene>
<feature type="transmembrane region" description="Helical" evidence="8">
    <location>
        <begin position="213"/>
        <end position="239"/>
    </location>
</feature>
<dbReference type="GO" id="GO:0015628">
    <property type="term" value="P:protein secretion by the type II secretion system"/>
    <property type="evidence" value="ECO:0007669"/>
    <property type="project" value="TreeGrafter"/>
</dbReference>
<dbReference type="FunFam" id="1.20.81.30:FF:000001">
    <property type="entry name" value="Type II secretion system protein F"/>
    <property type="match status" value="2"/>
</dbReference>
<evidence type="ECO:0000256" key="2">
    <source>
        <dbReference type="ARBA" id="ARBA00005745"/>
    </source>
</evidence>
<dbReference type="InterPro" id="IPR042094">
    <property type="entry name" value="T2SS_GspF_sf"/>
</dbReference>
<dbReference type="EMBL" id="JAOVZO020000019">
    <property type="protein sequence ID" value="MDC8014707.1"/>
    <property type="molecule type" value="Genomic_DNA"/>
</dbReference>
<evidence type="ECO:0000256" key="8">
    <source>
        <dbReference type="SAM" id="Phobius"/>
    </source>
</evidence>
<keyword evidence="7 8" id="KW-0472">Membrane</keyword>
<evidence type="ECO:0000313" key="10">
    <source>
        <dbReference type="EMBL" id="MDC8014707.1"/>
    </source>
</evidence>
<keyword evidence="11" id="KW-1185">Reference proteome</keyword>
<keyword evidence="6 8" id="KW-1133">Transmembrane helix</keyword>
<accession>A0A9X3YLZ9</accession>
<keyword evidence="4" id="KW-0997">Cell inner membrane</keyword>
<sequence length="405" mass="43717">MALFRYKAVTPAGETLEGQMEAASTEEVIAKLQDAGNIPLDARAADAGESSSLLAALTRRSAFSGAQVVQFTQQLATLLGAGQPLDRALQILLDLPETDKAKRMLERIRDTVRGGAPLSDALEAEHGVFSRLYVNMVRAGEAGGSLDDTLKRLADYLERTRELKGNVINAMIYPAFLIGMVFMSLLILLIYVVPQFVPMFKDMGVEMPLITKIVFGLGTVLQNFWWLGLIAAFAGAAWLRRQYAQPDTRLAMDTRLLGIRVAGNVILKLETARLSRTLGTLLKNGVPLLAALTISRNVMGNAALSEAVAGATEEVKRGTGLGYALSQSKRFPKLALQMVAVGEESGELDTMLLKVADTFDVEVKNTLDRLLAALVPVVTIVMTVLVAMIMMAIILPIMNLAGSVQ</sequence>
<dbReference type="GO" id="GO:0005886">
    <property type="term" value="C:plasma membrane"/>
    <property type="evidence" value="ECO:0007669"/>
    <property type="project" value="UniProtKB-SubCell"/>
</dbReference>
<keyword evidence="3" id="KW-1003">Cell membrane</keyword>
<reference evidence="10" key="1">
    <citation type="submission" date="2023-02" db="EMBL/GenBank/DDBJ databases">
        <title>Tahibacter soli sp. nov. isolated from soil.</title>
        <authorList>
            <person name="Baek J.H."/>
            <person name="Lee J.K."/>
            <person name="Choi D.G."/>
            <person name="Jeon C.O."/>
        </authorList>
    </citation>
    <scope>NUCLEOTIDE SEQUENCE</scope>
    <source>
        <strain evidence="10">BL</strain>
    </source>
</reference>
<dbReference type="RefSeq" id="WP_263541049.1">
    <property type="nucleotide sequence ID" value="NZ_JAOVZO020000019.1"/>
</dbReference>
<evidence type="ECO:0000256" key="7">
    <source>
        <dbReference type="ARBA" id="ARBA00023136"/>
    </source>
</evidence>
<dbReference type="InterPro" id="IPR018076">
    <property type="entry name" value="T2SS_GspF_dom"/>
</dbReference>
<feature type="transmembrane region" description="Helical" evidence="8">
    <location>
        <begin position="171"/>
        <end position="193"/>
    </location>
</feature>
<comment type="subcellular location">
    <subcellularLocation>
        <location evidence="1">Cell inner membrane</location>
        <topology evidence="1">Multi-pass membrane protein</topology>
    </subcellularLocation>
</comment>
<dbReference type="PANTHER" id="PTHR30012">
    <property type="entry name" value="GENERAL SECRETION PATHWAY PROTEIN"/>
    <property type="match status" value="1"/>
</dbReference>
<organism evidence="10 11">
    <name type="scientific">Tahibacter soli</name>
    <dbReference type="NCBI Taxonomy" id="2983605"/>
    <lineage>
        <taxon>Bacteria</taxon>
        <taxon>Pseudomonadati</taxon>
        <taxon>Pseudomonadota</taxon>
        <taxon>Gammaproteobacteria</taxon>
        <taxon>Lysobacterales</taxon>
        <taxon>Rhodanobacteraceae</taxon>
        <taxon>Tahibacter</taxon>
    </lineage>
</organism>
<evidence type="ECO:0000313" key="11">
    <source>
        <dbReference type="Proteomes" id="UP001139971"/>
    </source>
</evidence>
<name>A0A9X3YLZ9_9GAMM</name>
<comment type="similarity">
    <text evidence="2">Belongs to the GSP F family.</text>
</comment>
<dbReference type="Proteomes" id="UP001139971">
    <property type="component" value="Unassembled WGS sequence"/>
</dbReference>
<evidence type="ECO:0000256" key="4">
    <source>
        <dbReference type="ARBA" id="ARBA00022519"/>
    </source>
</evidence>
<evidence type="ECO:0000256" key="3">
    <source>
        <dbReference type="ARBA" id="ARBA00022475"/>
    </source>
</evidence>
<evidence type="ECO:0000256" key="1">
    <source>
        <dbReference type="ARBA" id="ARBA00004429"/>
    </source>
</evidence>
<feature type="domain" description="Type II secretion system protein GspF" evidence="9">
    <location>
        <begin position="71"/>
        <end position="194"/>
    </location>
</feature>
<proteinExistence type="inferred from homology"/>